<dbReference type="EMBL" id="CAJRGZ010000019">
    <property type="protein sequence ID" value="CAG5162070.1"/>
    <property type="molecule type" value="Genomic_DNA"/>
</dbReference>
<dbReference type="OrthoDB" id="3678145at2759"/>
<accession>A0A8J2I3Y0</accession>
<protein>
    <submittedName>
        <fullName evidence="1">Uncharacterized protein</fullName>
    </submittedName>
</protein>
<dbReference type="AlphaFoldDB" id="A0A8J2I3Y0"/>
<dbReference type="GeneID" id="67018012"/>
<evidence type="ECO:0000313" key="2">
    <source>
        <dbReference type="Proteomes" id="UP000676310"/>
    </source>
</evidence>
<organism evidence="1 2">
    <name type="scientific">Alternaria atra</name>
    <dbReference type="NCBI Taxonomy" id="119953"/>
    <lineage>
        <taxon>Eukaryota</taxon>
        <taxon>Fungi</taxon>
        <taxon>Dikarya</taxon>
        <taxon>Ascomycota</taxon>
        <taxon>Pezizomycotina</taxon>
        <taxon>Dothideomycetes</taxon>
        <taxon>Pleosporomycetidae</taxon>
        <taxon>Pleosporales</taxon>
        <taxon>Pleosporineae</taxon>
        <taxon>Pleosporaceae</taxon>
        <taxon>Alternaria</taxon>
        <taxon>Alternaria sect. Ulocladioides</taxon>
    </lineage>
</organism>
<dbReference type="Pfam" id="PF26639">
    <property type="entry name" value="Het-6_barrel"/>
    <property type="match status" value="1"/>
</dbReference>
<evidence type="ECO:0000313" key="1">
    <source>
        <dbReference type="EMBL" id="CAG5162070.1"/>
    </source>
</evidence>
<name>A0A8J2I3Y0_9PLEO</name>
<sequence>MFENDYKACGAQKSSVGFNPDDSMIARGTIISTISQRTELSDDDPQLCNPDFTKKRLNVAYEISGARENGTHIYAKTSRSVLDACRLSIIGGRTYNFSTNAFVRVYDITDPAPFEAWETLFLPESLQNTSESGETMASNEIYVFLRFALANRCFVLLDNEYFGFAHQNCEPGDVIVALGGGPVLYVLRPLQTGNYTFIGTAYIQDMMDGEAFKDGAKLQYFTIV</sequence>
<gene>
    <name evidence="1" type="ORF">ALTATR162_LOCUS6154</name>
</gene>
<keyword evidence="2" id="KW-1185">Reference proteome</keyword>
<dbReference type="Proteomes" id="UP000676310">
    <property type="component" value="Unassembled WGS sequence"/>
</dbReference>
<proteinExistence type="predicted"/>
<reference evidence="1" key="1">
    <citation type="submission" date="2021-05" db="EMBL/GenBank/DDBJ databases">
        <authorList>
            <person name="Stam R."/>
        </authorList>
    </citation>
    <scope>NUCLEOTIDE SEQUENCE</scope>
    <source>
        <strain evidence="1">CS162</strain>
    </source>
</reference>
<dbReference type="RefSeq" id="XP_043169710.1">
    <property type="nucleotide sequence ID" value="XM_043313775.1"/>
</dbReference>
<comment type="caution">
    <text evidence="1">The sequence shown here is derived from an EMBL/GenBank/DDBJ whole genome shotgun (WGS) entry which is preliminary data.</text>
</comment>